<dbReference type="AlphaFoldDB" id="A0A699XJF1"/>
<reference evidence="1" key="1">
    <citation type="journal article" date="2019" name="Sci. Rep.">
        <title>Draft genome of Tanacetum cinerariifolium, the natural source of mosquito coil.</title>
        <authorList>
            <person name="Yamashiro T."/>
            <person name="Shiraishi A."/>
            <person name="Satake H."/>
            <person name="Nakayama K."/>
        </authorList>
    </citation>
    <scope>NUCLEOTIDE SEQUENCE</scope>
</reference>
<feature type="non-terminal residue" evidence="1">
    <location>
        <position position="81"/>
    </location>
</feature>
<evidence type="ECO:0000313" key="1">
    <source>
        <dbReference type="EMBL" id="GFD60142.1"/>
    </source>
</evidence>
<name>A0A699XJF1_TANCI</name>
<organism evidence="1">
    <name type="scientific">Tanacetum cinerariifolium</name>
    <name type="common">Dalmatian daisy</name>
    <name type="synonym">Chrysanthemum cinerariifolium</name>
    <dbReference type="NCBI Taxonomy" id="118510"/>
    <lineage>
        <taxon>Eukaryota</taxon>
        <taxon>Viridiplantae</taxon>
        <taxon>Streptophyta</taxon>
        <taxon>Embryophyta</taxon>
        <taxon>Tracheophyta</taxon>
        <taxon>Spermatophyta</taxon>
        <taxon>Magnoliopsida</taxon>
        <taxon>eudicotyledons</taxon>
        <taxon>Gunneridae</taxon>
        <taxon>Pentapetalae</taxon>
        <taxon>asterids</taxon>
        <taxon>campanulids</taxon>
        <taxon>Asterales</taxon>
        <taxon>Asteraceae</taxon>
        <taxon>Asteroideae</taxon>
        <taxon>Anthemideae</taxon>
        <taxon>Anthemidinae</taxon>
        <taxon>Tanacetum</taxon>
    </lineage>
</organism>
<gene>
    <name evidence="1" type="ORF">Tci_932111</name>
</gene>
<dbReference type="EMBL" id="BKCJ011874011">
    <property type="protein sequence ID" value="GFD60142.1"/>
    <property type="molecule type" value="Genomic_DNA"/>
</dbReference>
<protein>
    <submittedName>
        <fullName evidence="1">Uncharacterized protein</fullName>
    </submittedName>
</protein>
<accession>A0A699XJF1</accession>
<feature type="non-terminal residue" evidence="1">
    <location>
        <position position="1"/>
    </location>
</feature>
<proteinExistence type="predicted"/>
<comment type="caution">
    <text evidence="1">The sequence shown here is derived from an EMBL/GenBank/DDBJ whole genome shotgun (WGS) entry which is preliminary data.</text>
</comment>
<sequence length="81" mass="8090">TVTAATYPDLVIDATTTPIAAGIYNSITVRNGGYGTLAGDVVVNAFVLVTGANSELDTGGYAVRGAATFTLAAGTYLDVTS</sequence>